<dbReference type="SUPFAM" id="SSF52540">
    <property type="entry name" value="P-loop containing nucleoside triphosphate hydrolases"/>
    <property type="match status" value="1"/>
</dbReference>
<accession>A0A915A2W2</accession>
<feature type="chain" id="PRO_5041150380" evidence="5">
    <location>
        <begin position="22"/>
        <end position="263"/>
    </location>
</feature>
<evidence type="ECO:0000256" key="3">
    <source>
        <dbReference type="ARBA" id="ARBA00022840"/>
    </source>
</evidence>
<evidence type="ECO:0000256" key="1">
    <source>
        <dbReference type="ARBA" id="ARBA00006271"/>
    </source>
</evidence>
<dbReference type="GO" id="GO:0140664">
    <property type="term" value="F:ATP-dependent DNA damage sensor activity"/>
    <property type="evidence" value="ECO:0007669"/>
    <property type="project" value="InterPro"/>
</dbReference>
<evidence type="ECO:0000256" key="4">
    <source>
        <dbReference type="ARBA" id="ARBA00023125"/>
    </source>
</evidence>
<proteinExistence type="inferred from homology"/>
<dbReference type="InterPro" id="IPR036187">
    <property type="entry name" value="DNA_mismatch_repair_MutS_sf"/>
</dbReference>
<dbReference type="PANTHER" id="PTHR11361:SF20">
    <property type="entry name" value="MUTS PROTEIN HOMOLOG 5"/>
    <property type="match status" value="1"/>
</dbReference>
<name>A0A915A2W2_PARUN</name>
<dbReference type="InterPro" id="IPR000432">
    <property type="entry name" value="DNA_mismatch_repair_MutS_C"/>
</dbReference>
<dbReference type="InterPro" id="IPR045076">
    <property type="entry name" value="MutS"/>
</dbReference>
<dbReference type="AlphaFoldDB" id="A0A915A2W2"/>
<dbReference type="Pfam" id="PF00488">
    <property type="entry name" value="MutS_V"/>
    <property type="match status" value="1"/>
</dbReference>
<keyword evidence="3" id="KW-0067">ATP-binding</keyword>
<dbReference type="SMART" id="SM00534">
    <property type="entry name" value="MUTSac"/>
    <property type="match status" value="1"/>
</dbReference>
<feature type="domain" description="DNA mismatch repair proteins mutS family" evidence="6">
    <location>
        <begin position="153"/>
        <end position="261"/>
    </location>
</feature>
<keyword evidence="5" id="KW-0732">Signal</keyword>
<dbReference type="GO" id="GO:0030983">
    <property type="term" value="F:mismatched DNA binding"/>
    <property type="evidence" value="ECO:0007669"/>
    <property type="project" value="InterPro"/>
</dbReference>
<feature type="signal peptide" evidence="5">
    <location>
        <begin position="1"/>
        <end position="21"/>
    </location>
</feature>
<dbReference type="InterPro" id="IPR027417">
    <property type="entry name" value="P-loop_NTPase"/>
</dbReference>
<dbReference type="GO" id="GO:0006298">
    <property type="term" value="P:mismatch repair"/>
    <property type="evidence" value="ECO:0007669"/>
    <property type="project" value="InterPro"/>
</dbReference>
<keyword evidence="4" id="KW-0238">DNA-binding</keyword>
<dbReference type="WBParaSite" id="PgE269_g001_t01">
    <property type="protein sequence ID" value="PgE269_g001_t01"/>
    <property type="gene ID" value="PgE269_g001"/>
</dbReference>
<evidence type="ECO:0000256" key="5">
    <source>
        <dbReference type="SAM" id="SignalP"/>
    </source>
</evidence>
<dbReference type="Gene3D" id="3.40.50.300">
    <property type="entry name" value="P-loop containing nucleotide triphosphate hydrolases"/>
    <property type="match status" value="1"/>
</dbReference>
<organism evidence="7 8">
    <name type="scientific">Parascaris univalens</name>
    <name type="common">Nematode worm</name>
    <dbReference type="NCBI Taxonomy" id="6257"/>
    <lineage>
        <taxon>Eukaryota</taxon>
        <taxon>Metazoa</taxon>
        <taxon>Ecdysozoa</taxon>
        <taxon>Nematoda</taxon>
        <taxon>Chromadorea</taxon>
        <taxon>Rhabditida</taxon>
        <taxon>Spirurina</taxon>
        <taxon>Ascaridomorpha</taxon>
        <taxon>Ascaridoidea</taxon>
        <taxon>Ascarididae</taxon>
        <taxon>Parascaris</taxon>
    </lineage>
</organism>
<dbReference type="SUPFAM" id="SSF48334">
    <property type="entry name" value="DNA repair protein MutS, domain III"/>
    <property type="match status" value="1"/>
</dbReference>
<keyword evidence="2" id="KW-0547">Nucleotide-binding</keyword>
<dbReference type="GO" id="GO:0005524">
    <property type="term" value="F:ATP binding"/>
    <property type="evidence" value="ECO:0007669"/>
    <property type="project" value="UniProtKB-KW"/>
</dbReference>
<keyword evidence="7" id="KW-1185">Reference proteome</keyword>
<evidence type="ECO:0000313" key="7">
    <source>
        <dbReference type="Proteomes" id="UP000887569"/>
    </source>
</evidence>
<dbReference type="Proteomes" id="UP000887569">
    <property type="component" value="Unplaced"/>
</dbReference>
<evidence type="ECO:0000256" key="2">
    <source>
        <dbReference type="ARBA" id="ARBA00022741"/>
    </source>
</evidence>
<evidence type="ECO:0000259" key="6">
    <source>
        <dbReference type="SMART" id="SM00534"/>
    </source>
</evidence>
<comment type="similarity">
    <text evidence="1">Belongs to the DNA mismatch repair MutS family.</text>
</comment>
<protein>
    <submittedName>
        <fullName evidence="8 9">DNA mismatch repair proteins mutS family domain-containing protein</fullName>
    </submittedName>
</protein>
<reference evidence="8 9" key="1">
    <citation type="submission" date="2022-11" db="UniProtKB">
        <authorList>
            <consortium name="WormBaseParasite"/>
        </authorList>
    </citation>
    <scope>IDENTIFICATION</scope>
</reference>
<dbReference type="GO" id="GO:0051026">
    <property type="term" value="P:chiasma assembly"/>
    <property type="evidence" value="ECO:0007669"/>
    <property type="project" value="TreeGrafter"/>
</dbReference>
<evidence type="ECO:0000313" key="9">
    <source>
        <dbReference type="WBParaSite" id="PgE269_g001_t03"/>
    </source>
</evidence>
<dbReference type="WBParaSite" id="PgE269_g001_t03">
    <property type="protein sequence ID" value="PgE269_g001_t03"/>
    <property type="gene ID" value="PgE269_g001"/>
</dbReference>
<dbReference type="GO" id="GO:0005634">
    <property type="term" value="C:nucleus"/>
    <property type="evidence" value="ECO:0007669"/>
    <property type="project" value="TreeGrafter"/>
</dbReference>
<sequence>MNLEMCSVVYIPMLGHLLVLGADVKVPKEADDKVEVIYEADGVRHVKNARMRTLDASIGDIKMEINDIETSAMLRLQSMVCQRRSSLLMSVHACAALDCVISLALAALEYKWCRPQLVAESVIDVDSSRHPISELLSNSRFIANPIKSGGAQSKVKVLSGPNASGKSVYLKQVALVVYMAHIGSFVPAEHAIIGPIDRIIVRTYSADKVLDGMSTFAKDLAQMGVALRRGTCNSLIILDEFGKGTLTVSLPCIFCVQWLREFF</sequence>
<evidence type="ECO:0000313" key="8">
    <source>
        <dbReference type="WBParaSite" id="PgE269_g001_t01"/>
    </source>
</evidence>
<dbReference type="PANTHER" id="PTHR11361">
    <property type="entry name" value="DNA MISMATCH REPAIR PROTEIN MUTS FAMILY MEMBER"/>
    <property type="match status" value="1"/>
</dbReference>